<dbReference type="EMBL" id="JASCSA010000007">
    <property type="protein sequence ID" value="MDI5884694.1"/>
    <property type="molecule type" value="Genomic_DNA"/>
</dbReference>
<dbReference type="GO" id="GO:0000917">
    <property type="term" value="P:division septum assembly"/>
    <property type="evidence" value="ECO:0007669"/>
    <property type="project" value="UniProtKB-KW"/>
</dbReference>
<reference evidence="4" key="4">
    <citation type="submission" date="2024-05" db="EMBL/GenBank/DDBJ databases">
        <title>Genome-based characterization of strain KMM 296 and proposal for reclassification of Cobetia litoralis and Cobetia pacifica, and emended description of the species Cobetia amphilecti and Cobetia marina.</title>
        <authorList>
            <person name="Balabanova L."/>
            <person name="Nedashkovskaya O."/>
        </authorList>
    </citation>
    <scope>NUCLEOTIDE SEQUENCE</scope>
    <source>
        <strain evidence="4">NRIC 0815</strain>
    </source>
</reference>
<reference evidence="4 7" key="1">
    <citation type="submission" date="2023-04" db="EMBL/GenBank/DDBJ databases">
        <authorList>
            <person name="Otstavnykh N."/>
            <person name="Seitkalieva A."/>
            <person name="Bystritskaya E."/>
        </authorList>
    </citation>
    <scope>NUCLEOTIDE SEQUENCE [LARGE SCALE GENOMIC DNA]</scope>
    <source>
        <strain evidence="4 7">NRIC 0815</strain>
    </source>
</reference>
<dbReference type="GeneID" id="97327808"/>
<evidence type="ECO:0000313" key="5">
    <source>
        <dbReference type="EMBL" id="MDO6672016.1"/>
    </source>
</evidence>
<comment type="function">
    <text evidence="3">Non-essential, abundant cell division factor that is required for proper Z-ring formation. It is recruited early to the divisome by direct interaction with FtsZ, stimulating Z-ring assembly and thereby promoting cell division earlier in the cell cycle. Its recruitment to the Z-ring requires functional FtsA or ZipA.</text>
</comment>
<evidence type="ECO:0000256" key="2">
    <source>
        <dbReference type="ARBA" id="ARBA00023210"/>
    </source>
</evidence>
<evidence type="ECO:0000313" key="7">
    <source>
        <dbReference type="Proteomes" id="UP001229025"/>
    </source>
</evidence>
<sequence>MSTELFTQLEQKVGQAIDSIEMLKMEVEELKEENQRLTEAKTGQGEELEQLRQTNAQLQEERDQWAQRLEALVARFSETESETQSA</sequence>
<keyword evidence="2 3" id="KW-0717">Septation</keyword>
<reference evidence="7" key="3">
    <citation type="submission" date="2023-07" db="EMBL/GenBank/DDBJ databases">
        <title>Genome-based characterization of strain KMM 296 and proposal for reclassification of Cobetia litoralis and Cobetia pacifica, and emended description of the species Cobetia amphilecti and Cobetia marina.</title>
        <authorList>
            <person name="Balabanova L."/>
            <person name="Nedashkovskaya O."/>
        </authorList>
    </citation>
    <scope>NUCLEOTIDE SEQUENCE [LARGE SCALE GENOMIC DNA]</scope>
    <source>
        <strain evidence="7">NRIC 0815</strain>
    </source>
</reference>
<protein>
    <recommendedName>
        <fullName evidence="3">Cell division protein ZapB</fullName>
    </recommendedName>
</protein>
<keyword evidence="3" id="KW-0131">Cell cycle</keyword>
<keyword evidence="7" id="KW-1185">Reference proteome</keyword>
<evidence type="ECO:0000313" key="6">
    <source>
        <dbReference type="Proteomes" id="UP001170481"/>
    </source>
</evidence>
<keyword evidence="3" id="KW-0963">Cytoplasm</keyword>
<reference evidence="5" key="2">
    <citation type="submission" date="2023-07" db="EMBL/GenBank/DDBJ databases">
        <title>Genome content predicts the carbon catabolic preferences of heterotrophic bacteria.</title>
        <authorList>
            <person name="Gralka M."/>
        </authorList>
    </citation>
    <scope>NUCLEOTIDE SEQUENCE</scope>
    <source>
        <strain evidence="5">C2R13</strain>
    </source>
</reference>
<name>A0AAP4TZG1_9GAMM</name>
<feature type="coiled-coil region" evidence="3">
    <location>
        <begin position="13"/>
        <end position="75"/>
    </location>
</feature>
<dbReference type="Pfam" id="PF06005">
    <property type="entry name" value="ZapB"/>
    <property type="match status" value="1"/>
</dbReference>
<evidence type="ECO:0000313" key="4">
    <source>
        <dbReference type="EMBL" id="MDI5884694.1"/>
    </source>
</evidence>
<dbReference type="InterPro" id="IPR009252">
    <property type="entry name" value="Cell_div_ZapB"/>
</dbReference>
<dbReference type="EMBL" id="JAUORK010000007">
    <property type="protein sequence ID" value="MDO6672016.1"/>
    <property type="molecule type" value="Genomic_DNA"/>
</dbReference>
<keyword evidence="1 3" id="KW-0175">Coiled coil</keyword>
<dbReference type="RefSeq" id="WP_054556544.1">
    <property type="nucleotide sequence ID" value="NZ_CP136695.1"/>
</dbReference>
<comment type="caution">
    <text evidence="5">The sequence shown here is derived from an EMBL/GenBank/DDBJ whole genome shotgun (WGS) entry which is preliminary data.</text>
</comment>
<dbReference type="GO" id="GO:0005737">
    <property type="term" value="C:cytoplasm"/>
    <property type="evidence" value="ECO:0007669"/>
    <property type="project" value="UniProtKB-SubCell"/>
</dbReference>
<dbReference type="Gene3D" id="1.20.5.340">
    <property type="match status" value="1"/>
</dbReference>
<dbReference type="Proteomes" id="UP001170481">
    <property type="component" value="Unassembled WGS sequence"/>
</dbReference>
<dbReference type="GO" id="GO:0043093">
    <property type="term" value="P:FtsZ-dependent cytokinesis"/>
    <property type="evidence" value="ECO:0007669"/>
    <property type="project" value="UniProtKB-UniRule"/>
</dbReference>
<dbReference type="Proteomes" id="UP001229025">
    <property type="component" value="Unassembled WGS sequence"/>
</dbReference>
<organism evidence="5 6">
    <name type="scientific">Cobetia amphilecti</name>
    <dbReference type="NCBI Taxonomy" id="1055104"/>
    <lineage>
        <taxon>Bacteria</taxon>
        <taxon>Pseudomonadati</taxon>
        <taxon>Pseudomonadota</taxon>
        <taxon>Gammaproteobacteria</taxon>
        <taxon>Oceanospirillales</taxon>
        <taxon>Halomonadaceae</taxon>
        <taxon>Cobetia</taxon>
    </lineage>
</organism>
<comment type="similarity">
    <text evidence="3">Belongs to the ZapB family.</text>
</comment>
<evidence type="ECO:0000256" key="1">
    <source>
        <dbReference type="ARBA" id="ARBA00023054"/>
    </source>
</evidence>
<proteinExistence type="inferred from homology"/>
<accession>A0AAP4TZG1</accession>
<dbReference type="AlphaFoldDB" id="A0AAP4TZG1"/>
<dbReference type="HAMAP" id="MF_01196">
    <property type="entry name" value="ZapB"/>
    <property type="match status" value="1"/>
</dbReference>
<keyword evidence="3 5" id="KW-0132">Cell division</keyword>
<evidence type="ECO:0000256" key="3">
    <source>
        <dbReference type="HAMAP-Rule" id="MF_01196"/>
    </source>
</evidence>
<gene>
    <name evidence="3" type="primary">zapB</name>
    <name evidence="5" type="ORF">Q4535_07765</name>
    <name evidence="4" type="ORF">QLT01_10045</name>
</gene>
<comment type="subunit">
    <text evidence="3">Homodimer. The ends of the coiled-coil dimer bind to each other, forming polymers. Interacts with FtsZ.</text>
</comment>
<comment type="subcellular location">
    <subcellularLocation>
        <location evidence="3">Cytoplasm</location>
    </subcellularLocation>
    <text evidence="3">Localizes to the septum at mid-cell, in a FtsZ-like pattern.</text>
</comment>